<dbReference type="SUPFAM" id="SSF75445">
    <property type="entry name" value="D-ribose-5-phosphate isomerase (RpiA), lid domain"/>
    <property type="match status" value="1"/>
</dbReference>
<accession>A0A329G5K6</accession>
<dbReference type="GO" id="GO:0005829">
    <property type="term" value="C:cytosol"/>
    <property type="evidence" value="ECO:0007669"/>
    <property type="project" value="TreeGrafter"/>
</dbReference>
<evidence type="ECO:0000256" key="1">
    <source>
        <dbReference type="ARBA" id="ARBA00001713"/>
    </source>
</evidence>
<name>A0A329G5K6_WEICO</name>
<dbReference type="Pfam" id="PF06026">
    <property type="entry name" value="Rib_5-P_isom_A"/>
    <property type="match status" value="1"/>
</dbReference>
<comment type="pathway">
    <text evidence="3">Carbohydrate degradation; pentose phosphate pathway; D-ribose 5-phosphate from D-ribulose 5-phosphate (non-oxidative stage): step 1/1.</text>
</comment>
<dbReference type="InterPro" id="IPR037171">
    <property type="entry name" value="NagB/RpiA_transferase-like"/>
</dbReference>
<dbReference type="Gene3D" id="3.40.50.1360">
    <property type="match status" value="1"/>
</dbReference>
<reference evidence="5 6" key="2">
    <citation type="journal article" date="2021" name="Int. J. Food Microbiol.">
        <title>Safety demonstration of a microbial species for use in the food chain: Weissella confusa.</title>
        <authorList>
            <person name="Bourdichon F."/>
            <person name="Patrone V."/>
            <person name="Fontana A."/>
            <person name="Milani G."/>
            <person name="Morelli L."/>
        </authorList>
    </citation>
    <scope>NUCLEOTIDE SEQUENCE [LARGE SCALE GENOMIC DNA]</scope>
    <source>
        <strain evidence="4">CCUG 30943</strain>
        <strain evidence="5 6">CCUG 43002</strain>
    </source>
</reference>
<gene>
    <name evidence="3 5" type="primary">rpiA</name>
    <name evidence="5" type="ORF">HAU20_05275</name>
    <name evidence="4" type="ORF">HAU43_08030</name>
</gene>
<dbReference type="EMBL" id="JAAOCX010000010">
    <property type="protein sequence ID" value="MBJ7633031.1"/>
    <property type="molecule type" value="Genomic_DNA"/>
</dbReference>
<sequence length="232" mass="25504">MDRITEQKRQAGEYAASLITDGMIVGLGTGSTVKFFIEKLAERINREGLDIVGVTTSRQTSSLAKGWGIKLKSVDEVPAIDLTIDGADEVDANLDGIKGGGAALLFEKIVALNSKRNIWIVDQSKYHEQLGQFPLPVEVVPYGSHQLLKRFEAADMAPTFRRLPDGQRLTTDAGNYIIDLHLEVIEHPQALAYYLEQTIGVVEHGLFLNVADAVIIGGEKLVIIERENVENH</sequence>
<dbReference type="GO" id="GO:0006014">
    <property type="term" value="P:D-ribose metabolic process"/>
    <property type="evidence" value="ECO:0007669"/>
    <property type="project" value="TreeGrafter"/>
</dbReference>
<dbReference type="InterPro" id="IPR004788">
    <property type="entry name" value="Ribose5P_isomerase_type_A"/>
</dbReference>
<dbReference type="Gene3D" id="3.30.70.260">
    <property type="match status" value="1"/>
</dbReference>
<dbReference type="GO" id="GO:0004751">
    <property type="term" value="F:ribose-5-phosphate isomerase activity"/>
    <property type="evidence" value="ECO:0007669"/>
    <property type="project" value="UniProtKB-UniRule"/>
</dbReference>
<comment type="caution">
    <text evidence="5">The sequence shown here is derived from an EMBL/GenBank/DDBJ whole genome shotgun (WGS) entry which is preliminary data.</text>
</comment>
<comment type="similarity">
    <text evidence="3">Belongs to the ribose 5-phosphate isomerase family.</text>
</comment>
<dbReference type="RefSeq" id="WP_112464007.1">
    <property type="nucleotide sequence ID" value="NZ_ALXH01000112.1"/>
</dbReference>
<comment type="function">
    <text evidence="3">Catalyzes the reversible conversion of ribose-5-phosphate to ribulose 5-phosphate.</text>
</comment>
<dbReference type="Proteomes" id="UP000728106">
    <property type="component" value="Unassembled WGS sequence"/>
</dbReference>
<evidence type="ECO:0000313" key="4">
    <source>
        <dbReference type="EMBL" id="MBJ7633031.1"/>
    </source>
</evidence>
<feature type="binding site" evidence="3">
    <location>
        <position position="125"/>
    </location>
    <ligand>
        <name>substrate</name>
    </ligand>
</feature>
<dbReference type="NCBIfam" id="TIGR00021">
    <property type="entry name" value="rpiA"/>
    <property type="match status" value="1"/>
</dbReference>
<dbReference type="SUPFAM" id="SSF100950">
    <property type="entry name" value="NagB/RpiA/CoA transferase-like"/>
    <property type="match status" value="1"/>
</dbReference>
<proteinExistence type="inferred from homology"/>
<dbReference type="Proteomes" id="UP000808038">
    <property type="component" value="Unassembled WGS sequence"/>
</dbReference>
<dbReference type="InterPro" id="IPR020672">
    <property type="entry name" value="Ribose5P_isomerase_typA_subgr"/>
</dbReference>
<dbReference type="FunFam" id="3.40.50.1360:FF:000001">
    <property type="entry name" value="Ribose-5-phosphate isomerase A"/>
    <property type="match status" value="1"/>
</dbReference>
<dbReference type="CDD" id="cd01398">
    <property type="entry name" value="RPI_A"/>
    <property type="match status" value="1"/>
</dbReference>
<reference evidence="5" key="1">
    <citation type="submission" date="2020-02" db="EMBL/GenBank/DDBJ databases">
        <authorList>
            <person name="Fontana A."/>
            <person name="Patrone V."/>
            <person name="Morelli L."/>
        </authorList>
    </citation>
    <scope>NUCLEOTIDE SEQUENCE</scope>
    <source>
        <strain evidence="4">CCUG 30943</strain>
        <strain evidence="5">CCUG 43002</strain>
    </source>
</reference>
<keyword evidence="2 3" id="KW-0413">Isomerase</keyword>
<feature type="binding site" evidence="3">
    <location>
        <begin position="98"/>
        <end position="101"/>
    </location>
    <ligand>
        <name>substrate</name>
    </ligand>
</feature>
<dbReference type="NCBIfam" id="NF001924">
    <property type="entry name" value="PRK00702.1"/>
    <property type="match status" value="1"/>
</dbReference>
<feature type="binding site" evidence="3">
    <location>
        <begin position="29"/>
        <end position="32"/>
    </location>
    <ligand>
        <name>substrate</name>
    </ligand>
</feature>
<evidence type="ECO:0000313" key="6">
    <source>
        <dbReference type="Proteomes" id="UP000728106"/>
    </source>
</evidence>
<keyword evidence="6" id="KW-1185">Reference proteome</keyword>
<dbReference type="EC" id="5.3.1.6" evidence="3"/>
<dbReference type="PANTHER" id="PTHR11934:SF0">
    <property type="entry name" value="RIBOSE-5-PHOSPHATE ISOMERASE"/>
    <property type="match status" value="1"/>
</dbReference>
<evidence type="ECO:0000256" key="3">
    <source>
        <dbReference type="HAMAP-Rule" id="MF_00170"/>
    </source>
</evidence>
<organism evidence="5 6">
    <name type="scientific">Weissella confusa</name>
    <name type="common">Lactobacillus confusus</name>
    <dbReference type="NCBI Taxonomy" id="1583"/>
    <lineage>
        <taxon>Bacteria</taxon>
        <taxon>Bacillati</taxon>
        <taxon>Bacillota</taxon>
        <taxon>Bacilli</taxon>
        <taxon>Lactobacillales</taxon>
        <taxon>Lactobacillaceae</taxon>
        <taxon>Weissella</taxon>
    </lineage>
</organism>
<dbReference type="HAMAP" id="MF_00170">
    <property type="entry name" value="Rib_5P_isom_A"/>
    <property type="match status" value="1"/>
</dbReference>
<evidence type="ECO:0000256" key="2">
    <source>
        <dbReference type="ARBA" id="ARBA00023235"/>
    </source>
</evidence>
<feature type="active site" description="Proton acceptor" evidence="3">
    <location>
        <position position="107"/>
    </location>
</feature>
<protein>
    <recommendedName>
        <fullName evidence="3">Ribose-5-phosphate isomerase A</fullName>
        <ecNumber evidence="3">5.3.1.6</ecNumber>
    </recommendedName>
    <alternativeName>
        <fullName evidence="3">Phosphoriboisomerase A</fullName>
        <shortName evidence="3">PRI</shortName>
    </alternativeName>
</protein>
<dbReference type="EMBL" id="JAAOCP010000005">
    <property type="protein sequence ID" value="MBJ7638801.1"/>
    <property type="molecule type" value="Genomic_DNA"/>
</dbReference>
<dbReference type="PANTHER" id="PTHR11934">
    <property type="entry name" value="RIBOSE-5-PHOSPHATE ISOMERASE"/>
    <property type="match status" value="1"/>
</dbReference>
<dbReference type="AlphaFoldDB" id="A0A329G5K6"/>
<comment type="catalytic activity">
    <reaction evidence="1 3">
        <text>aldehydo-D-ribose 5-phosphate = D-ribulose 5-phosphate</text>
        <dbReference type="Rhea" id="RHEA:14657"/>
        <dbReference type="ChEBI" id="CHEBI:58121"/>
        <dbReference type="ChEBI" id="CHEBI:58273"/>
        <dbReference type="EC" id="5.3.1.6"/>
    </reaction>
</comment>
<feature type="binding site" evidence="3">
    <location>
        <begin position="85"/>
        <end position="88"/>
    </location>
    <ligand>
        <name>substrate</name>
    </ligand>
</feature>
<evidence type="ECO:0000313" key="5">
    <source>
        <dbReference type="EMBL" id="MBJ7638801.1"/>
    </source>
</evidence>
<comment type="subunit">
    <text evidence="3">Homodimer.</text>
</comment>
<dbReference type="GO" id="GO:0009052">
    <property type="term" value="P:pentose-phosphate shunt, non-oxidative branch"/>
    <property type="evidence" value="ECO:0007669"/>
    <property type="project" value="UniProtKB-UniRule"/>
</dbReference>